<dbReference type="Gene3D" id="2.60.40.1570">
    <property type="entry name" value="Dr adhesin"/>
    <property type="match status" value="1"/>
</dbReference>
<keyword evidence="1 2" id="KW-0732">Signal</keyword>
<protein>
    <submittedName>
        <fullName evidence="3">Uncharacterized protein</fullName>
    </submittedName>
</protein>
<dbReference type="InterPro" id="IPR018569">
    <property type="entry name" value="Saf-pilin_pilus_formation"/>
</dbReference>
<dbReference type="InterPro" id="IPR037028">
    <property type="entry name" value="Dr_adhesin_sf"/>
</dbReference>
<evidence type="ECO:0000313" key="3">
    <source>
        <dbReference type="EMBL" id="QLH62038.1"/>
    </source>
</evidence>
<dbReference type="CDD" id="cd18775">
    <property type="entry name" value="SafA-like"/>
    <property type="match status" value="1"/>
</dbReference>
<dbReference type="RefSeq" id="WP_040263402.1">
    <property type="nucleotide sequence ID" value="NZ_CP050855.1"/>
</dbReference>
<organism evidence="3 4">
    <name type="scientific">Serratia symbiotica</name>
    <dbReference type="NCBI Taxonomy" id="138074"/>
    <lineage>
        <taxon>Bacteria</taxon>
        <taxon>Pseudomonadati</taxon>
        <taxon>Pseudomonadota</taxon>
        <taxon>Gammaproteobacteria</taxon>
        <taxon>Enterobacterales</taxon>
        <taxon>Yersiniaceae</taxon>
        <taxon>Serratia</taxon>
    </lineage>
</organism>
<proteinExistence type="predicted"/>
<evidence type="ECO:0000256" key="2">
    <source>
        <dbReference type="SAM" id="SignalP"/>
    </source>
</evidence>
<accession>A0A068Z1D3</accession>
<dbReference type="GeneID" id="93735396"/>
<evidence type="ECO:0000256" key="1">
    <source>
        <dbReference type="ARBA" id="ARBA00022729"/>
    </source>
</evidence>
<reference evidence="3 4" key="1">
    <citation type="journal article" date="2014" name="Genome Announc.">
        <title>Whole-Genome Sequence of Serratia symbiotica Strain CWBI-2.3T, a Free-Living Symbiont of the Black Bean Aphid Aphis fabae.</title>
        <authorList>
            <person name="Foray V."/>
            <person name="Grigorescu A.S."/>
            <person name="Sabri A."/>
            <person name="Haubruge E."/>
            <person name="Lognay G."/>
            <person name="Francis F."/>
            <person name="Fauconnier M.L."/>
            <person name="Hance T."/>
            <person name="Thonart P."/>
        </authorList>
    </citation>
    <scope>NUCLEOTIDE SEQUENCE [LARGE SCALE GENOMIC DNA]</scope>
    <source>
        <strain evidence="3">CWBI-2.3</strain>
    </source>
</reference>
<gene>
    <name evidence="3" type="ORF">SYMBAF_02505</name>
</gene>
<sequence length="168" mass="17766">MMILRKLALTTIFIGAGFAGIAHAGSLGGDASTASDDAVFNGSTQVTNKLSAVSNLVAGNVAHNTIIATGSIGSVDGNAHRYVIRLANGVPQGAESLYELTGNNNTSNKLKVALNLDVGSDWERINGNGFTKTRNAIKSTNYRINTYEGQYVNADVYTIQSEAYVYNE</sequence>
<dbReference type="EMBL" id="CP050855">
    <property type="protein sequence ID" value="QLH62038.1"/>
    <property type="molecule type" value="Genomic_DNA"/>
</dbReference>
<dbReference type="Proteomes" id="UP000042738">
    <property type="component" value="Chromosome"/>
</dbReference>
<feature type="chain" id="PRO_5030002335" evidence="2">
    <location>
        <begin position="25"/>
        <end position="168"/>
    </location>
</feature>
<feature type="signal peptide" evidence="2">
    <location>
        <begin position="1"/>
        <end position="24"/>
    </location>
</feature>
<dbReference type="AlphaFoldDB" id="A0A068Z1D3"/>
<evidence type="ECO:0000313" key="4">
    <source>
        <dbReference type="Proteomes" id="UP000042738"/>
    </source>
</evidence>
<dbReference type="InterPro" id="IPR008966">
    <property type="entry name" value="Adhesion_dom_sf"/>
</dbReference>
<name>A0A068Z1D3_9GAMM</name>
<dbReference type="SUPFAM" id="SSF49401">
    <property type="entry name" value="Bacterial adhesins"/>
    <property type="match status" value="1"/>
</dbReference>